<dbReference type="Proteomes" id="UP000247810">
    <property type="component" value="Unassembled WGS sequence"/>
</dbReference>
<proteinExistence type="predicted"/>
<reference evidence="1 2" key="1">
    <citation type="submission" date="2018-02" db="EMBL/GenBank/DDBJ databases">
        <title>The genomes of Aspergillus section Nigri reveals drivers in fungal speciation.</title>
        <authorList>
            <consortium name="DOE Joint Genome Institute"/>
            <person name="Vesth T.C."/>
            <person name="Nybo J."/>
            <person name="Theobald S."/>
            <person name="Brandl J."/>
            <person name="Frisvad J.C."/>
            <person name="Nielsen K.F."/>
            <person name="Lyhne E.K."/>
            <person name="Kogle M.E."/>
            <person name="Kuo A."/>
            <person name="Riley R."/>
            <person name="Clum A."/>
            <person name="Nolan M."/>
            <person name="Lipzen A."/>
            <person name="Salamov A."/>
            <person name="Henrissat B."/>
            <person name="Wiebenga A."/>
            <person name="De vries R.P."/>
            <person name="Grigoriev I.V."/>
            <person name="Mortensen U.H."/>
            <person name="Andersen M.R."/>
            <person name="Baker S.E."/>
        </authorList>
    </citation>
    <scope>NUCLEOTIDE SEQUENCE [LARGE SCALE GENOMIC DNA]</scope>
    <source>
        <strain evidence="1 2">CBS 707.79</strain>
    </source>
</reference>
<dbReference type="AlphaFoldDB" id="A0A319DG76"/>
<name>A0A319DG76_9EURO</name>
<evidence type="ECO:0000313" key="2">
    <source>
        <dbReference type="Proteomes" id="UP000247810"/>
    </source>
</evidence>
<keyword evidence="2" id="KW-1185">Reference proteome</keyword>
<protein>
    <submittedName>
        <fullName evidence="1">Uncharacterized protein</fullName>
    </submittedName>
</protein>
<accession>A0A319DG76</accession>
<gene>
    <name evidence="1" type="ORF">BO71DRAFT_91598</name>
</gene>
<dbReference type="EMBL" id="KZ825999">
    <property type="protein sequence ID" value="PYH90043.1"/>
    <property type="molecule type" value="Genomic_DNA"/>
</dbReference>
<dbReference type="VEuPathDB" id="FungiDB:BO71DRAFT_91598"/>
<sequence>MTSRQRVQAPTPSTLLAFFFPLLSHPPYLSSLPPSPLTLPLKPGSSSSIKSLSRLPLSLCLSDNQRVCSHFL</sequence>
<evidence type="ECO:0000313" key="1">
    <source>
        <dbReference type="EMBL" id="PYH90043.1"/>
    </source>
</evidence>
<organism evidence="1 2">
    <name type="scientific">Aspergillus ellipticus CBS 707.79</name>
    <dbReference type="NCBI Taxonomy" id="1448320"/>
    <lineage>
        <taxon>Eukaryota</taxon>
        <taxon>Fungi</taxon>
        <taxon>Dikarya</taxon>
        <taxon>Ascomycota</taxon>
        <taxon>Pezizomycotina</taxon>
        <taxon>Eurotiomycetes</taxon>
        <taxon>Eurotiomycetidae</taxon>
        <taxon>Eurotiales</taxon>
        <taxon>Aspergillaceae</taxon>
        <taxon>Aspergillus</taxon>
        <taxon>Aspergillus subgen. Circumdati</taxon>
    </lineage>
</organism>